<sequence length="74" mass="8642">MKVTTHLVLYQTRLVAFLCLNLNRGLQKTLVKPQQLRLPTIMCLKQATERTFQELVRLTRILLLRSRSQIMTGC</sequence>
<dbReference type="GeneID" id="103634565"/>
<dbReference type="AlphaFoldDB" id="C4J8G5"/>
<reference evidence="1" key="1">
    <citation type="journal article" date="2009" name="PLoS Genet.">
        <title>Sequencing, mapping, and analysis of 27,455 maize full-length cDNAs.</title>
        <authorList>
            <person name="Soderlund C."/>
            <person name="Descour A."/>
            <person name="Kudrna D."/>
            <person name="Bomhoff M."/>
            <person name="Boyd L."/>
            <person name="Currie J."/>
            <person name="Angelova A."/>
            <person name="Collura K."/>
            <person name="Wissotski M."/>
            <person name="Ashley E."/>
            <person name="Morrow D."/>
            <person name="Fernandes J."/>
            <person name="Walbot V."/>
            <person name="Yu Y."/>
        </authorList>
    </citation>
    <scope>NUCLEOTIDE SEQUENCE</scope>
    <source>
        <strain evidence="1">B73</strain>
    </source>
</reference>
<protein>
    <submittedName>
        <fullName evidence="1">Uncharacterized protein</fullName>
    </submittedName>
</protein>
<dbReference type="RefSeq" id="NP_001334140.1">
    <property type="nucleotide sequence ID" value="NM_001347211.1"/>
</dbReference>
<evidence type="ECO:0000313" key="1">
    <source>
        <dbReference type="EMBL" id="ACR37465.1"/>
    </source>
</evidence>
<dbReference type="EMBL" id="BT087112">
    <property type="protein sequence ID" value="ACR37465.1"/>
    <property type="molecule type" value="mRNA"/>
</dbReference>
<dbReference type="OrthoDB" id="1158011at2759"/>
<name>C4J8G5_MAIZE</name>
<accession>C4J8G5</accession>
<dbReference type="KEGG" id="zma:103634565"/>
<organism evidence="1">
    <name type="scientific">Zea mays</name>
    <name type="common">Maize</name>
    <dbReference type="NCBI Taxonomy" id="4577"/>
    <lineage>
        <taxon>Eukaryota</taxon>
        <taxon>Viridiplantae</taxon>
        <taxon>Streptophyta</taxon>
        <taxon>Embryophyta</taxon>
        <taxon>Tracheophyta</taxon>
        <taxon>Spermatophyta</taxon>
        <taxon>Magnoliopsida</taxon>
        <taxon>Liliopsida</taxon>
        <taxon>Poales</taxon>
        <taxon>Poaceae</taxon>
        <taxon>PACMAD clade</taxon>
        <taxon>Panicoideae</taxon>
        <taxon>Andropogonodae</taxon>
        <taxon>Andropogoneae</taxon>
        <taxon>Tripsacinae</taxon>
        <taxon>Zea</taxon>
    </lineage>
</organism>
<proteinExistence type="evidence at transcript level"/>